<accession>A1THQ5</accession>
<proteinExistence type="predicted"/>
<dbReference type="STRING" id="350058.Mvan_5946"/>
<dbReference type="Proteomes" id="UP000009159">
    <property type="component" value="Chromosome"/>
</dbReference>
<evidence type="ECO:0000313" key="3">
    <source>
        <dbReference type="Proteomes" id="UP000009159"/>
    </source>
</evidence>
<evidence type="ECO:0000313" key="2">
    <source>
        <dbReference type="EMBL" id="ABM16705.1"/>
    </source>
</evidence>
<keyword evidence="3" id="KW-1185">Reference proteome</keyword>
<gene>
    <name evidence="2" type="ordered locus">Mvan_5946</name>
</gene>
<organism evidence="2 3">
    <name type="scientific">Mycolicibacterium vanbaalenii (strain DSM 7251 / JCM 13017 / BCRC 16820 / KCTC 9966 / NRRL B-24157 / PYR-1)</name>
    <name type="common">Mycobacterium vanbaalenii</name>
    <dbReference type="NCBI Taxonomy" id="350058"/>
    <lineage>
        <taxon>Bacteria</taxon>
        <taxon>Bacillati</taxon>
        <taxon>Actinomycetota</taxon>
        <taxon>Actinomycetes</taxon>
        <taxon>Mycobacteriales</taxon>
        <taxon>Mycobacteriaceae</taxon>
        <taxon>Mycolicibacterium</taxon>
    </lineage>
</organism>
<dbReference type="InterPro" id="IPR058630">
    <property type="entry name" value="T4_Y16D"/>
</dbReference>
<dbReference type="Pfam" id="PF26092">
    <property type="entry name" value="T4_Y16D"/>
    <property type="match status" value="1"/>
</dbReference>
<dbReference type="AlphaFoldDB" id="A1THQ5"/>
<protein>
    <submittedName>
        <fullName evidence="2">Uncharacterized protein</fullName>
    </submittedName>
</protein>
<evidence type="ECO:0000256" key="1">
    <source>
        <dbReference type="SAM" id="MobiDB-lite"/>
    </source>
</evidence>
<feature type="region of interest" description="Disordered" evidence="1">
    <location>
        <begin position="73"/>
        <end position="97"/>
    </location>
</feature>
<dbReference type="EMBL" id="CP000511">
    <property type="protein sequence ID" value="ABM16705.1"/>
    <property type="molecule type" value="Genomic_DNA"/>
</dbReference>
<reference evidence="2" key="1">
    <citation type="submission" date="2006-12" db="EMBL/GenBank/DDBJ databases">
        <title>Complete sequence of Mycobacterium vanbaalenii PYR-1.</title>
        <authorList>
            <consortium name="US DOE Joint Genome Institute"/>
            <person name="Copeland A."/>
            <person name="Lucas S."/>
            <person name="Lapidus A."/>
            <person name="Barry K."/>
            <person name="Detter J.C."/>
            <person name="Glavina del Rio T."/>
            <person name="Hammon N."/>
            <person name="Israni S."/>
            <person name="Dalin E."/>
            <person name="Tice H."/>
            <person name="Pitluck S."/>
            <person name="Singan V."/>
            <person name="Schmutz J."/>
            <person name="Larimer F."/>
            <person name="Land M."/>
            <person name="Hauser L."/>
            <person name="Kyrpides N."/>
            <person name="Anderson I.J."/>
            <person name="Miller C."/>
            <person name="Richardson P."/>
        </authorList>
    </citation>
    <scope>NUCLEOTIDE SEQUENCE [LARGE SCALE GENOMIC DNA]</scope>
    <source>
        <strain evidence="2">PYR-1</strain>
    </source>
</reference>
<dbReference type="HOGENOM" id="CLU_2343755_0_0_11"/>
<dbReference type="KEGG" id="mva:Mvan_5946"/>
<sequence length="97" mass="10723">MEQPDPILVAAVRYPWGEVVTGRRHRNVYEAMALKGIISRDGCAEGFVGRSGTFYTRDEATQVAVAARQVSADHSGPLNSEHLWPLTPAEKSKWRDG</sequence>
<name>A1THQ5_MYCVP</name>